<protein>
    <recommendedName>
        <fullName evidence="4">Mitosis protein dim1</fullName>
    </recommendedName>
</protein>
<gene>
    <name evidence="2" type="ORF">URODEC1_LOCUS49454</name>
</gene>
<dbReference type="SUPFAM" id="SSF52833">
    <property type="entry name" value="Thioredoxin-like"/>
    <property type="match status" value="1"/>
</dbReference>
<dbReference type="EMBL" id="OZ075112">
    <property type="protein sequence ID" value="CAL4969137.1"/>
    <property type="molecule type" value="Genomic_DNA"/>
</dbReference>
<keyword evidence="3" id="KW-1185">Reference proteome</keyword>
<dbReference type="Proteomes" id="UP001497457">
    <property type="component" value="Chromosome 2b"/>
</dbReference>
<dbReference type="Pfam" id="PF02966">
    <property type="entry name" value="DIM1"/>
    <property type="match status" value="1"/>
</dbReference>
<dbReference type="PANTHER" id="PTHR12052">
    <property type="entry name" value="THIOREDOXIN-LIKE PROTEN 4A, 4B"/>
    <property type="match status" value="1"/>
</dbReference>
<evidence type="ECO:0000313" key="2">
    <source>
        <dbReference type="EMBL" id="CAL4969137.1"/>
    </source>
</evidence>
<reference evidence="3" key="1">
    <citation type="submission" date="2024-06" db="EMBL/GenBank/DDBJ databases">
        <authorList>
            <person name="Ryan C."/>
        </authorList>
    </citation>
    <scope>NUCLEOTIDE SEQUENCE [LARGE SCALE GENOMIC DNA]</scope>
</reference>
<dbReference type="SMART" id="SM01410">
    <property type="entry name" value="DIM1"/>
    <property type="match status" value="1"/>
</dbReference>
<reference evidence="2 3" key="2">
    <citation type="submission" date="2024-10" db="EMBL/GenBank/DDBJ databases">
        <authorList>
            <person name="Ryan C."/>
        </authorList>
    </citation>
    <scope>NUCLEOTIDE SEQUENCE [LARGE SCALE GENOMIC DNA]</scope>
</reference>
<name>A0ABC9A0T7_9POAL</name>
<evidence type="ECO:0000313" key="3">
    <source>
        <dbReference type="Proteomes" id="UP001497457"/>
    </source>
</evidence>
<comment type="similarity">
    <text evidence="1">Belongs to the DIM1 family.</text>
</comment>
<proteinExistence type="inferred from homology"/>
<accession>A0ABC9A0T7</accession>
<evidence type="ECO:0008006" key="4">
    <source>
        <dbReference type="Google" id="ProtNLM"/>
    </source>
</evidence>
<evidence type="ECO:0000256" key="1">
    <source>
        <dbReference type="ARBA" id="ARBA00008241"/>
    </source>
</evidence>
<organism evidence="2 3">
    <name type="scientific">Urochloa decumbens</name>
    <dbReference type="NCBI Taxonomy" id="240449"/>
    <lineage>
        <taxon>Eukaryota</taxon>
        <taxon>Viridiplantae</taxon>
        <taxon>Streptophyta</taxon>
        <taxon>Embryophyta</taxon>
        <taxon>Tracheophyta</taxon>
        <taxon>Spermatophyta</taxon>
        <taxon>Magnoliopsida</taxon>
        <taxon>Liliopsida</taxon>
        <taxon>Poales</taxon>
        <taxon>Poaceae</taxon>
        <taxon>PACMAD clade</taxon>
        <taxon>Panicoideae</taxon>
        <taxon>Panicodae</taxon>
        <taxon>Paniceae</taxon>
        <taxon>Melinidinae</taxon>
        <taxon>Urochloa</taxon>
    </lineage>
</organism>
<dbReference type="InterPro" id="IPR036249">
    <property type="entry name" value="Thioredoxin-like_sf"/>
</dbReference>
<dbReference type="AlphaFoldDB" id="A0ABC9A0T7"/>
<sequence>MAYHVHVEHLHSVQAVDDAIDSEAGSGSGRLVIVRFGRDGHDDCARLDAALAAAGEQVAPVALLYAVDTDEVTGYNDMYQLHGPCTVMFFYENRHVDVRGDGDRDAVDWAAYTGDGFAGLVKAVHGKAKAGRRLFIVD</sequence>
<dbReference type="PANTHER" id="PTHR12052:SF10">
    <property type="entry name" value="THIOREDOXIN DOMAIN-CONTAINING PROTEIN"/>
    <property type="match status" value="1"/>
</dbReference>
<dbReference type="Gene3D" id="3.40.30.10">
    <property type="entry name" value="Glutaredoxin"/>
    <property type="match status" value="1"/>
</dbReference>
<dbReference type="InterPro" id="IPR004123">
    <property type="entry name" value="Dim1"/>
</dbReference>